<dbReference type="Pfam" id="PF05089">
    <property type="entry name" value="NAGLU"/>
    <property type="match status" value="1"/>
</dbReference>
<dbReference type="RefSeq" id="WP_203663846.1">
    <property type="nucleotide sequence ID" value="NZ_BAAAZM010000022.1"/>
</dbReference>
<evidence type="ECO:0000313" key="6">
    <source>
        <dbReference type="EMBL" id="GID15504.1"/>
    </source>
</evidence>
<keyword evidence="7" id="KW-1185">Reference proteome</keyword>
<dbReference type="Gene3D" id="3.20.20.80">
    <property type="entry name" value="Glycosidases"/>
    <property type="match status" value="1"/>
</dbReference>
<evidence type="ECO:0000313" key="7">
    <source>
        <dbReference type="Proteomes" id="UP000612808"/>
    </source>
</evidence>
<dbReference type="SMR" id="A0A8J3JF23"/>
<evidence type="ECO:0000259" key="3">
    <source>
        <dbReference type="Pfam" id="PF05089"/>
    </source>
</evidence>
<accession>A0A8J3JF23</accession>
<dbReference type="InterPro" id="IPR006311">
    <property type="entry name" value="TAT_signal"/>
</dbReference>
<dbReference type="Proteomes" id="UP000612808">
    <property type="component" value="Unassembled WGS sequence"/>
</dbReference>
<dbReference type="InterPro" id="IPR024732">
    <property type="entry name" value="NAGLU_C"/>
</dbReference>
<protein>
    <recommendedName>
        <fullName evidence="8">Alpha-N-acetylglucosaminidase</fullName>
    </recommendedName>
</protein>
<dbReference type="Gene3D" id="1.20.120.670">
    <property type="entry name" value="N-acetyl-b-d-glucoasminidase"/>
    <property type="match status" value="1"/>
</dbReference>
<dbReference type="InterPro" id="IPR017853">
    <property type="entry name" value="GH"/>
</dbReference>
<proteinExistence type="predicted"/>
<evidence type="ECO:0000259" key="4">
    <source>
        <dbReference type="Pfam" id="PF12971"/>
    </source>
</evidence>
<evidence type="ECO:0000256" key="2">
    <source>
        <dbReference type="SAM" id="SignalP"/>
    </source>
</evidence>
<dbReference type="InterPro" id="IPR013320">
    <property type="entry name" value="ConA-like_dom_sf"/>
</dbReference>
<dbReference type="Gene3D" id="3.30.379.10">
    <property type="entry name" value="Chitobiase/beta-hexosaminidase domain 2-like"/>
    <property type="match status" value="1"/>
</dbReference>
<dbReference type="GO" id="GO:0005975">
    <property type="term" value="P:carbohydrate metabolic process"/>
    <property type="evidence" value="ECO:0007669"/>
    <property type="project" value="UniProtKB-ARBA"/>
</dbReference>
<name>A0A8J3JF23_9ACTN</name>
<sequence>MARRRTVLTAGALGAGLTAVGWSAPAAAAPDVDVARAALRRLIGRHADQFTLTLTGPADADAYRVDGRDGALRVAGTTPATVLAGVHRYLGTTVRAGIWWAGQNLELPARLPAPATPIVGRADVPHRFALNDTNDGYTGPYWDFDRWRREIDVLALHGFNEVLLYVGADAVYHDTLREFGYSDAEVRAWIPAPAHQPWWLLQNMSGFGGPIDAGLLARRADLTAQLVGYVRALGMTPVLPGYFGTVPPDFADRNPGAHVVPQGQWCGFTRPGWLDPRGEHFARVAAAFYRHSSARYGDSTMYKMDLLHEGGTAGDVPVGPASAAVETALRTAHPGATWVILGWQDNPKKETVAAVDTSRMLIVDGLSEHTDKVDRDADWAGTPYAFGTIFNYGGKSTMGGATGVWADKYRRWRDKPGGALAGIALMPEAADTNPVDLDLFAALAWTDVAADPAEQYADFATRRYGQADRHAVAAWQAMRTTAYALDGSVKSEPQDSLFAAQPGLTVTTGAGWSPTTMQYDSAAFDRALPLLLACPAEVRRTDAYGYDVTDVARQVLTNRSRILLPQIAAAYEAGDGAAFDELTALWLDWMALLERLVATRPEFLLGPALDAARRAGGDAAEFDQRTILTVWGDRTASQTGGLHDYANREWQGLIGDVYADRWRRYFAGLRAVLGTDRAPDPVDWYAVTDAWTRRTNRYPDRPTGDSHAVAAAVHRALAADTHQVPLRVRCEPAVLVAGGTTTLTARITNASGLSDARTVRLDPVVPDGVTVTALDPTGVASLPGGADATVRWRVSAPAGWRTDQPTARLGATATYQVGRADGRVAGTARVLAGEPVNAPYETVSFNQASFAATATGLGIAGSGRDMWGGTNEFAAVYLPGGLPDGATATVRVTHQDASGPWARAGLVVRNSLSTNGSTGYANLAVTPAHGCAVSVDTNGDGRLDKVASAGTATAPVTLRLARSGGALTASWSADGTTWTTLGTVSPAGLAATPDIGVFMTAANGGSGATGIATFDGFTVT</sequence>
<dbReference type="PANTHER" id="PTHR12872:SF1">
    <property type="entry name" value="ALPHA-N-ACETYLGLUCOSAMINIDASE"/>
    <property type="match status" value="1"/>
</dbReference>
<dbReference type="SUPFAM" id="SSF51445">
    <property type="entry name" value="(Trans)glycosidases"/>
    <property type="match status" value="1"/>
</dbReference>
<keyword evidence="2" id="KW-0732">Signal</keyword>
<evidence type="ECO:0008006" key="8">
    <source>
        <dbReference type="Google" id="ProtNLM"/>
    </source>
</evidence>
<evidence type="ECO:0000256" key="1">
    <source>
        <dbReference type="ARBA" id="ARBA00022801"/>
    </source>
</evidence>
<dbReference type="GO" id="GO:0016787">
    <property type="term" value="F:hydrolase activity"/>
    <property type="evidence" value="ECO:0007669"/>
    <property type="project" value="UniProtKB-KW"/>
</dbReference>
<dbReference type="PROSITE" id="PS51318">
    <property type="entry name" value="TAT"/>
    <property type="match status" value="1"/>
</dbReference>
<feature type="domain" description="Alpha-N-acetylglucosaminidase C-terminal" evidence="5">
    <location>
        <begin position="457"/>
        <end position="714"/>
    </location>
</feature>
<dbReference type="InterPro" id="IPR029018">
    <property type="entry name" value="Hex-like_dom2"/>
</dbReference>
<keyword evidence="1" id="KW-0378">Hydrolase</keyword>
<feature type="signal peptide" evidence="2">
    <location>
        <begin position="1"/>
        <end position="28"/>
    </location>
</feature>
<dbReference type="Gene3D" id="2.60.120.200">
    <property type="match status" value="1"/>
</dbReference>
<dbReference type="AlphaFoldDB" id="A0A8J3JF23"/>
<feature type="domain" description="Alpha-N-acetylglucosaminidase N-terminal" evidence="4">
    <location>
        <begin position="35"/>
        <end position="113"/>
    </location>
</feature>
<dbReference type="InterPro" id="IPR007781">
    <property type="entry name" value="NAGLU"/>
</dbReference>
<dbReference type="EMBL" id="BOMB01000043">
    <property type="protein sequence ID" value="GID15504.1"/>
    <property type="molecule type" value="Genomic_DNA"/>
</dbReference>
<feature type="domain" description="Alpha-N-acetylglucosaminidase tim-barrel" evidence="3">
    <location>
        <begin position="127"/>
        <end position="446"/>
    </location>
</feature>
<dbReference type="PANTHER" id="PTHR12872">
    <property type="entry name" value="ALPHA-N-ACETYLGLUCOSAMINIDASE"/>
    <property type="match status" value="1"/>
</dbReference>
<dbReference type="InterPro" id="IPR024240">
    <property type="entry name" value="NAGLU_N"/>
</dbReference>
<organism evidence="6 7">
    <name type="scientific">Actinocatenispora rupis</name>
    <dbReference type="NCBI Taxonomy" id="519421"/>
    <lineage>
        <taxon>Bacteria</taxon>
        <taxon>Bacillati</taxon>
        <taxon>Actinomycetota</taxon>
        <taxon>Actinomycetes</taxon>
        <taxon>Micromonosporales</taxon>
        <taxon>Micromonosporaceae</taxon>
        <taxon>Actinocatenispora</taxon>
    </lineage>
</organism>
<dbReference type="InterPro" id="IPR024733">
    <property type="entry name" value="NAGLU_tim-barrel"/>
</dbReference>
<dbReference type="SUPFAM" id="SSF49899">
    <property type="entry name" value="Concanavalin A-like lectins/glucanases"/>
    <property type="match status" value="1"/>
</dbReference>
<dbReference type="Pfam" id="PF12972">
    <property type="entry name" value="NAGLU_C"/>
    <property type="match status" value="1"/>
</dbReference>
<comment type="caution">
    <text evidence="6">The sequence shown here is derived from an EMBL/GenBank/DDBJ whole genome shotgun (WGS) entry which is preliminary data.</text>
</comment>
<gene>
    <name evidence="6" type="ORF">Aru02nite_63930</name>
</gene>
<reference evidence="6" key="1">
    <citation type="submission" date="2021-01" db="EMBL/GenBank/DDBJ databases">
        <title>Whole genome shotgun sequence of Actinocatenispora rupis NBRC 107355.</title>
        <authorList>
            <person name="Komaki H."/>
            <person name="Tamura T."/>
        </authorList>
    </citation>
    <scope>NUCLEOTIDE SEQUENCE</scope>
    <source>
        <strain evidence="6">NBRC 107355</strain>
    </source>
</reference>
<feature type="chain" id="PRO_5035163809" description="Alpha-N-acetylglucosaminidase" evidence="2">
    <location>
        <begin position="29"/>
        <end position="1020"/>
    </location>
</feature>
<evidence type="ECO:0000259" key="5">
    <source>
        <dbReference type="Pfam" id="PF12972"/>
    </source>
</evidence>
<dbReference type="Pfam" id="PF12971">
    <property type="entry name" value="NAGLU_N"/>
    <property type="match status" value="1"/>
</dbReference>